<dbReference type="GO" id="GO:0003677">
    <property type="term" value="F:DNA binding"/>
    <property type="evidence" value="ECO:0007669"/>
    <property type="project" value="UniProtKB-UniRule"/>
</dbReference>
<feature type="DNA-binding region" description="H-T-H motif" evidence="2">
    <location>
        <begin position="33"/>
        <end position="52"/>
    </location>
</feature>
<protein>
    <submittedName>
        <fullName evidence="4">Transcriptional regulator, TetR family</fullName>
    </submittedName>
</protein>
<dbReference type="Pfam" id="PF00440">
    <property type="entry name" value="TetR_N"/>
    <property type="match status" value="1"/>
</dbReference>
<dbReference type="STRING" id="546269.HMPREF0389_00975"/>
<evidence type="ECO:0000256" key="1">
    <source>
        <dbReference type="ARBA" id="ARBA00023125"/>
    </source>
</evidence>
<dbReference type="InterPro" id="IPR001647">
    <property type="entry name" value="HTH_TetR"/>
</dbReference>
<accession>D6GQK0</accession>
<evidence type="ECO:0000256" key="2">
    <source>
        <dbReference type="PROSITE-ProRule" id="PRU00335"/>
    </source>
</evidence>
<feature type="domain" description="HTH tetR-type" evidence="3">
    <location>
        <begin position="10"/>
        <end position="70"/>
    </location>
</feature>
<evidence type="ECO:0000313" key="4">
    <source>
        <dbReference type="EMBL" id="EFE29053.1"/>
    </source>
</evidence>
<dbReference type="PROSITE" id="PS50977">
    <property type="entry name" value="HTH_TETR_2"/>
    <property type="match status" value="1"/>
</dbReference>
<gene>
    <name evidence="4" type="ordered locus">HMPREF0389_00975</name>
</gene>
<proteinExistence type="predicted"/>
<dbReference type="RefSeq" id="WP_014262965.1">
    <property type="nucleotide sequence ID" value="NC_016630.1"/>
</dbReference>
<evidence type="ECO:0000259" key="3">
    <source>
        <dbReference type="PROSITE" id="PS50977"/>
    </source>
</evidence>
<dbReference type="AlphaFoldDB" id="D6GQK0"/>
<dbReference type="PATRIC" id="fig|546269.5.peg.1483"/>
<name>D6GQK0_FILAD</name>
<dbReference type="EMBL" id="CP002390">
    <property type="protein sequence ID" value="EFE29053.1"/>
    <property type="molecule type" value="Genomic_DNA"/>
</dbReference>
<dbReference type="Gene3D" id="1.10.357.10">
    <property type="entry name" value="Tetracycline Repressor, domain 2"/>
    <property type="match status" value="1"/>
</dbReference>
<keyword evidence="1 2" id="KW-0238">DNA-binding</keyword>
<dbReference type="KEGG" id="faa:HMPREF0389_00975"/>
<keyword evidence="5" id="KW-1185">Reference proteome</keyword>
<dbReference type="eggNOG" id="COG1309">
    <property type="taxonomic scope" value="Bacteria"/>
</dbReference>
<dbReference type="OrthoDB" id="9812484at2"/>
<reference evidence="5" key="1">
    <citation type="submission" date="2010-12" db="EMBL/GenBank/DDBJ databases">
        <title>The genome sequence of Filifactor alocis strain ATCC 35896.</title>
        <authorList>
            <consortium name="The Broad Institute Genome Sequencing Platform"/>
            <person name="Ward D."/>
            <person name="Earl A."/>
            <person name="Feldgarden M."/>
            <person name="Young S.K."/>
            <person name="Gargeya S."/>
            <person name="Zeng Q."/>
            <person name="Alvarado L."/>
            <person name="Berlin A."/>
            <person name="Bochicchio J."/>
            <person name="Chapman S.B."/>
            <person name="Chen Z."/>
            <person name="Freedman E."/>
            <person name="Gellesch M."/>
            <person name="Goldberg J."/>
            <person name="Griggs A."/>
            <person name="Gujja S."/>
            <person name="Heilman E."/>
            <person name="Heiman D."/>
            <person name="Howarth C."/>
            <person name="Mehta T."/>
            <person name="Neiman D."/>
            <person name="Pearson M."/>
            <person name="Roberts A."/>
            <person name="Saif S."/>
            <person name="Shea T."/>
            <person name="Shenoy N."/>
            <person name="Sisk P."/>
            <person name="Stolte C."/>
            <person name="Sykes S."/>
            <person name="White J."/>
            <person name="Yandava C."/>
            <person name="Izard J."/>
            <person name="Blanton J.M."/>
            <person name="Baranova O.V."/>
            <person name="Tanner A.C."/>
            <person name="Dewhirst F.E."/>
            <person name="Haas B."/>
            <person name="Nusbaum C."/>
            <person name="Birren B."/>
        </authorList>
    </citation>
    <scope>NUCLEOTIDE SEQUENCE [LARGE SCALE GENOMIC DNA]</scope>
    <source>
        <strain evidence="5">ATCC 35896 / D40 B5</strain>
    </source>
</reference>
<sequence>MGAVKRLSKEERKKEIMQSAAKVIIEKGFSKTTMEDIIAGTTMSKGGVYHYYGNTMDILADLMISGMEYRNKIIFSHLDEYQKGCEVEFLAKQLVQKMIDDNFYMPIYVQFLIEKKRNPKLELLFQDLKKKTLAEFSNILKDDFNVFPDMATFDFMTDFMNAIILASDVLDARESFATNRQLLEEMTVFVLKKIKR</sequence>
<dbReference type="Proteomes" id="UP000007468">
    <property type="component" value="Chromosome"/>
</dbReference>
<evidence type="ECO:0000313" key="5">
    <source>
        <dbReference type="Proteomes" id="UP000007468"/>
    </source>
</evidence>
<dbReference type="SUPFAM" id="SSF46689">
    <property type="entry name" value="Homeodomain-like"/>
    <property type="match status" value="1"/>
</dbReference>
<dbReference type="InterPro" id="IPR009057">
    <property type="entry name" value="Homeodomain-like_sf"/>
</dbReference>
<organism evidence="4 5">
    <name type="scientific">Filifactor alocis (strain ATCC 35896 / CCUG 47790 / D40 B5)</name>
    <name type="common">Fusobacterium alocis</name>
    <dbReference type="NCBI Taxonomy" id="546269"/>
    <lineage>
        <taxon>Bacteria</taxon>
        <taxon>Bacillati</taxon>
        <taxon>Bacillota</taxon>
        <taxon>Clostridia</taxon>
        <taxon>Peptostreptococcales</taxon>
        <taxon>Filifactoraceae</taxon>
        <taxon>Filifactor</taxon>
    </lineage>
</organism>